<dbReference type="EMBL" id="CP015506">
    <property type="protein sequence ID" value="AND38451.1"/>
    <property type="molecule type" value="Genomic_DNA"/>
</dbReference>
<organism evidence="2 3">
    <name type="scientific">Cytobacillus oceanisediminis 2691</name>
    <dbReference type="NCBI Taxonomy" id="1196031"/>
    <lineage>
        <taxon>Bacteria</taxon>
        <taxon>Bacillati</taxon>
        <taxon>Bacillota</taxon>
        <taxon>Bacilli</taxon>
        <taxon>Bacillales</taxon>
        <taxon>Bacillaceae</taxon>
        <taxon>Cytobacillus</taxon>
    </lineage>
</organism>
<evidence type="ECO:0008006" key="4">
    <source>
        <dbReference type="Google" id="ProtNLM"/>
    </source>
</evidence>
<name>A0A161JB56_9BACI</name>
<dbReference type="RefSeq" id="WP_009335096.1">
    <property type="nucleotide sequence ID" value="NZ_CP015506.1"/>
</dbReference>
<evidence type="ECO:0000256" key="1">
    <source>
        <dbReference type="SAM" id="Phobius"/>
    </source>
</evidence>
<dbReference type="Pfam" id="PF13133">
    <property type="entry name" value="DUF3949"/>
    <property type="match status" value="1"/>
</dbReference>
<dbReference type="eggNOG" id="ENOG503386Q">
    <property type="taxonomic scope" value="Bacteria"/>
</dbReference>
<reference evidence="2 3" key="1">
    <citation type="submission" date="2016-04" db="EMBL/GenBank/DDBJ databases">
        <title>Complete genome sequence of Bacillus oceanisediminis strain 2691.</title>
        <authorList>
            <person name="Jeong H."/>
            <person name="Kim H.J."/>
            <person name="Lee D.-W."/>
        </authorList>
    </citation>
    <scope>NUCLEOTIDE SEQUENCE [LARGE SCALE GENOMIC DNA]</scope>
    <source>
        <strain evidence="2 3">2691</strain>
    </source>
</reference>
<keyword evidence="1" id="KW-1133">Transmembrane helix</keyword>
<dbReference type="KEGG" id="bon:A361_04730"/>
<gene>
    <name evidence="2" type="ORF">A361_04730</name>
</gene>
<feature type="transmembrane region" description="Helical" evidence="1">
    <location>
        <begin position="6"/>
        <end position="24"/>
    </location>
</feature>
<keyword evidence="1" id="KW-0472">Membrane</keyword>
<keyword evidence="1" id="KW-0812">Transmembrane</keyword>
<dbReference type="InterPro" id="IPR025032">
    <property type="entry name" value="DUF3949"/>
</dbReference>
<dbReference type="Proteomes" id="UP000077856">
    <property type="component" value="Chromosome"/>
</dbReference>
<protein>
    <recommendedName>
        <fullName evidence="4">DUF3949 domain-containing protein</fullName>
    </recommendedName>
</protein>
<proteinExistence type="predicted"/>
<sequence length="85" mass="9902">MMLLNIFWGILGLYVLLSLLILPMQYRYLTAIKKEEAKNKAKGKRQGEMYDNMRAGELVLHENIQGNPVFFLANFLASVIYRIKH</sequence>
<dbReference type="AlphaFoldDB" id="A0A161JB56"/>
<accession>A0A161JB56</accession>
<evidence type="ECO:0000313" key="3">
    <source>
        <dbReference type="Proteomes" id="UP000077856"/>
    </source>
</evidence>
<evidence type="ECO:0000313" key="2">
    <source>
        <dbReference type="EMBL" id="AND38451.1"/>
    </source>
</evidence>